<gene>
    <name evidence="1" type="ORF">HPG69_010454</name>
</gene>
<protein>
    <submittedName>
        <fullName evidence="1">Uncharacterized protein</fullName>
    </submittedName>
</protein>
<dbReference type="AlphaFoldDB" id="A0A7J7F7H6"/>
<evidence type="ECO:0000313" key="2">
    <source>
        <dbReference type="Proteomes" id="UP000551758"/>
    </source>
</evidence>
<sequence length="107" mass="12303">MGPNPEKMSEAQVWIQRLPTLQEHISENNHILYPGKKENDMLSRFRKPHRSLSQRLSVRERQVEMVEWHAGYAPVFVDLHPGSCTAIGLLIWTNDAVSTAVLEGIKW</sequence>
<comment type="caution">
    <text evidence="1">The sequence shown here is derived from an EMBL/GenBank/DDBJ whole genome shotgun (WGS) entry which is preliminary data.</text>
</comment>
<dbReference type="Proteomes" id="UP000551758">
    <property type="component" value="Unassembled WGS sequence"/>
</dbReference>
<evidence type="ECO:0000313" key="1">
    <source>
        <dbReference type="EMBL" id="KAF5924022.1"/>
    </source>
</evidence>
<accession>A0A7J7F7H6</accession>
<name>A0A7J7F7H6_DICBM</name>
<reference evidence="1 2" key="1">
    <citation type="journal article" date="2020" name="Mol. Biol. Evol.">
        <title>Interspecific Gene Flow and the Evolution of Specialization in Black and White Rhinoceros.</title>
        <authorList>
            <person name="Moodley Y."/>
            <person name="Westbury M.V."/>
            <person name="Russo I.M."/>
            <person name="Gopalakrishnan S."/>
            <person name="Rakotoarivelo A."/>
            <person name="Olsen R.A."/>
            <person name="Prost S."/>
            <person name="Tunstall T."/>
            <person name="Ryder O.A."/>
            <person name="Dalen L."/>
            <person name="Bruford M.W."/>
        </authorList>
    </citation>
    <scope>NUCLEOTIDE SEQUENCE [LARGE SCALE GENOMIC DNA]</scope>
    <source>
        <strain evidence="1">SBR-YM</strain>
        <tissue evidence="1">Skin</tissue>
    </source>
</reference>
<proteinExistence type="predicted"/>
<keyword evidence="2" id="KW-1185">Reference proteome</keyword>
<organism evidence="1 2">
    <name type="scientific">Diceros bicornis minor</name>
    <name type="common">South-central black rhinoceros</name>
    <dbReference type="NCBI Taxonomy" id="77932"/>
    <lineage>
        <taxon>Eukaryota</taxon>
        <taxon>Metazoa</taxon>
        <taxon>Chordata</taxon>
        <taxon>Craniata</taxon>
        <taxon>Vertebrata</taxon>
        <taxon>Euteleostomi</taxon>
        <taxon>Mammalia</taxon>
        <taxon>Eutheria</taxon>
        <taxon>Laurasiatheria</taxon>
        <taxon>Perissodactyla</taxon>
        <taxon>Rhinocerotidae</taxon>
        <taxon>Diceros</taxon>
    </lineage>
</organism>
<dbReference type="EMBL" id="JACDTQ010001070">
    <property type="protein sequence ID" value="KAF5924022.1"/>
    <property type="molecule type" value="Genomic_DNA"/>
</dbReference>